<dbReference type="NCBIfam" id="TIGR03605">
    <property type="entry name" value="antibiot_sagB"/>
    <property type="match status" value="1"/>
</dbReference>
<dbReference type="RefSeq" id="WP_347985471.1">
    <property type="nucleotide sequence ID" value="NZ_JBCNVT010000001.1"/>
</dbReference>
<proteinExistence type="predicted"/>
<dbReference type="InterPro" id="IPR052544">
    <property type="entry name" value="Bacteriocin_Proc_Enz"/>
</dbReference>
<accession>A0ABV0I4Z8</accession>
<feature type="domain" description="Nitroreductase" evidence="1">
    <location>
        <begin position="110"/>
        <end position="285"/>
    </location>
</feature>
<evidence type="ECO:0000313" key="3">
    <source>
        <dbReference type="Proteomes" id="UP001456307"/>
    </source>
</evidence>
<dbReference type="Proteomes" id="UP001456307">
    <property type="component" value="Unassembled WGS sequence"/>
</dbReference>
<dbReference type="Pfam" id="PF00881">
    <property type="entry name" value="Nitroreductase"/>
    <property type="match status" value="1"/>
</dbReference>
<keyword evidence="3" id="KW-1185">Reference proteome</keyword>
<dbReference type="InterPro" id="IPR020051">
    <property type="entry name" value="SagB-type_dehydrogenase"/>
</dbReference>
<comment type="caution">
    <text evidence="2">The sequence shown here is derived from an EMBL/GenBank/DDBJ whole genome shotgun (WGS) entry which is preliminary data.</text>
</comment>
<dbReference type="Gene3D" id="3.40.109.10">
    <property type="entry name" value="NADH Oxidase"/>
    <property type="match status" value="1"/>
</dbReference>
<dbReference type="SUPFAM" id="SSF55469">
    <property type="entry name" value="FMN-dependent nitroreductase-like"/>
    <property type="match status" value="1"/>
</dbReference>
<name>A0ABV0I4Z8_9LACO</name>
<dbReference type="CDD" id="cd02142">
    <property type="entry name" value="McbC_SagB-like_oxidoreductase"/>
    <property type="match status" value="1"/>
</dbReference>
<gene>
    <name evidence="2" type="ORF">AAVZ08_06520</name>
</gene>
<dbReference type="PANTHER" id="PTHR43745:SF2">
    <property type="entry name" value="NITROREDUCTASE MJ1384-RELATED"/>
    <property type="match status" value="1"/>
</dbReference>
<evidence type="ECO:0000313" key="2">
    <source>
        <dbReference type="EMBL" id="MEO5286245.1"/>
    </source>
</evidence>
<dbReference type="InterPro" id="IPR000415">
    <property type="entry name" value="Nitroreductase-like"/>
</dbReference>
<evidence type="ECO:0000259" key="1">
    <source>
        <dbReference type="Pfam" id="PF00881"/>
    </source>
</evidence>
<dbReference type="EMBL" id="JBCNVT010000001">
    <property type="protein sequence ID" value="MEO5286245.1"/>
    <property type="molecule type" value="Genomic_DNA"/>
</dbReference>
<dbReference type="PANTHER" id="PTHR43745">
    <property type="entry name" value="NITROREDUCTASE MJ1384-RELATED"/>
    <property type="match status" value="1"/>
</dbReference>
<sequence>MNFEEIKKIKGELSFTEVFKNDSSNISNHFNTHRYRQLIEGNIKSPSLEMLLNFGKFNLSDFKTLDYFNKQGLAIKELAIGSFGEVNSDNNIALDKNVKLRSNFDKILNHRKSYRDYINKPLSLNLFKRSLKPLVNTKNKENIIGLNINHRAYASGGGLYPITAFLLVLNVNNVQRGWYEVQPYLKNLRYLNKLDVDVNTLISGHNIDVSHASYIIFYCFNFSKSYPKYGETATALGLIEIGEMAELVDLTVTSLGLGNCQVAGFDRNLIAKKLNIDNVSNHLLHSQIVGVI</sequence>
<protein>
    <submittedName>
        <fullName evidence="2">SagB/ThcOx family dehydrogenase</fullName>
    </submittedName>
</protein>
<dbReference type="InterPro" id="IPR029479">
    <property type="entry name" value="Nitroreductase"/>
</dbReference>
<organism evidence="2 3">
    <name type="scientific">Limosilactobacillus allomucosae</name>
    <dbReference type="NCBI Taxonomy" id="3142938"/>
    <lineage>
        <taxon>Bacteria</taxon>
        <taxon>Bacillati</taxon>
        <taxon>Bacillota</taxon>
        <taxon>Bacilli</taxon>
        <taxon>Lactobacillales</taxon>
        <taxon>Lactobacillaceae</taxon>
        <taxon>Limosilactobacillus</taxon>
    </lineage>
</organism>
<reference evidence="2 3" key="1">
    <citation type="submission" date="2024-04" db="EMBL/GenBank/DDBJ databases">
        <title>Limosilactobacillus allomucosae sp. nov., a novel species isolated from wild boar faecal samples as potential probiotics for domestic pigs.</title>
        <authorList>
            <person name="Chen B."/>
        </authorList>
    </citation>
    <scope>NUCLEOTIDE SEQUENCE [LARGE SCALE GENOMIC DNA]</scope>
    <source>
        <strain evidence="2 3">WILCCON 0055</strain>
    </source>
</reference>